<dbReference type="AlphaFoldDB" id="A0A224YGI5"/>
<sequence>MAKSPFPTFPLCEQQSTAVPYPRRIPPLIDDLPILSVGTDIFHCSRSSAVVSTRFSRQSSLSSYLLSTVLSNCSDISVTAINSDADRLPNDTPFEARRDSFDCAVKVEV</sequence>
<name>A0A224YGI5_9ACAR</name>
<protein>
    <submittedName>
        <fullName evidence="1">Uncharacterized protein</fullName>
    </submittedName>
</protein>
<accession>A0A224YGI5</accession>
<dbReference type="EMBL" id="GFPF01002425">
    <property type="protein sequence ID" value="MAA13571.1"/>
    <property type="molecule type" value="Transcribed_RNA"/>
</dbReference>
<proteinExistence type="predicted"/>
<organism evidence="1">
    <name type="scientific">Rhipicephalus zambeziensis</name>
    <dbReference type="NCBI Taxonomy" id="60191"/>
    <lineage>
        <taxon>Eukaryota</taxon>
        <taxon>Metazoa</taxon>
        <taxon>Ecdysozoa</taxon>
        <taxon>Arthropoda</taxon>
        <taxon>Chelicerata</taxon>
        <taxon>Arachnida</taxon>
        <taxon>Acari</taxon>
        <taxon>Parasitiformes</taxon>
        <taxon>Ixodida</taxon>
        <taxon>Ixodoidea</taxon>
        <taxon>Ixodidae</taxon>
        <taxon>Rhipicephalinae</taxon>
        <taxon>Rhipicephalus</taxon>
        <taxon>Rhipicephalus</taxon>
    </lineage>
</organism>
<reference evidence="1" key="1">
    <citation type="journal article" date="2017" name="Parasit. Vectors">
        <title>Sialotranscriptomics of Rhipicephalus zambeziensis reveals intricate expression profiles of secretory proteins and suggests tight temporal transcriptional regulation during blood-feeding.</title>
        <authorList>
            <person name="de Castro M.H."/>
            <person name="de Klerk D."/>
            <person name="Pienaar R."/>
            <person name="Rees D.J.G."/>
            <person name="Mans B.J."/>
        </authorList>
    </citation>
    <scope>NUCLEOTIDE SEQUENCE</scope>
    <source>
        <tissue evidence="1">Salivary glands</tissue>
    </source>
</reference>
<evidence type="ECO:0000313" key="1">
    <source>
        <dbReference type="EMBL" id="MAA13571.1"/>
    </source>
</evidence>